<organism evidence="1 2">
    <name type="scientific">Clostridium mobile</name>
    <dbReference type="NCBI Taxonomy" id="2841512"/>
    <lineage>
        <taxon>Bacteria</taxon>
        <taxon>Bacillati</taxon>
        <taxon>Bacillota</taxon>
        <taxon>Clostridia</taxon>
        <taxon>Eubacteriales</taxon>
        <taxon>Clostridiaceae</taxon>
        <taxon>Clostridium</taxon>
    </lineage>
</organism>
<sequence length="332" mass="38099">MKINKLIDKFKIIFIICILLSGVLFVSCEKNSSGTLSNKNNGVITKSRLTSEEEKLVESLADRYFIFDVEFGKEEYQWVELWVDEYEKGVKKERVLGFGSSLDNEKEKNSRIIVSINDNVADNNKNELWSFALVNNNGIAKAKSTITKKESAMASTWDSVENLEIKEGDTLSLATMLYSKDGSFRSLSKDFFKEPEKYTKELAEYDYAYIIKCKFLKEHKDYVEKINIDEVSSIDIKFNDILKETYTKQNNAKEIERFINAYNNSFPFIFEEDEKSKNHINVVIKLEGGEQILLSGGTKEFINVTKNGQEMGITGEDIINIFKEFSSGFNND</sequence>
<protein>
    <recommendedName>
        <fullName evidence="3">Lipoprotein</fullName>
    </recommendedName>
</protein>
<evidence type="ECO:0000313" key="1">
    <source>
        <dbReference type="EMBL" id="MBU5483687.1"/>
    </source>
</evidence>
<keyword evidence="2" id="KW-1185">Reference proteome</keyword>
<dbReference type="RefSeq" id="WP_216438044.1">
    <property type="nucleotide sequence ID" value="NZ_JAHLQF010000001.1"/>
</dbReference>
<reference evidence="1 2" key="1">
    <citation type="submission" date="2021-06" db="EMBL/GenBank/DDBJ databases">
        <authorList>
            <person name="Sun Q."/>
            <person name="Li D."/>
        </authorList>
    </citation>
    <scope>NUCLEOTIDE SEQUENCE [LARGE SCALE GENOMIC DNA]</scope>
    <source>
        <strain evidence="1 2">MSJ-11</strain>
    </source>
</reference>
<dbReference type="PROSITE" id="PS51257">
    <property type="entry name" value="PROKAR_LIPOPROTEIN"/>
    <property type="match status" value="1"/>
</dbReference>
<name>A0ABS6EEW3_9CLOT</name>
<comment type="caution">
    <text evidence="1">The sequence shown here is derived from an EMBL/GenBank/DDBJ whole genome shotgun (WGS) entry which is preliminary data.</text>
</comment>
<evidence type="ECO:0008006" key="3">
    <source>
        <dbReference type="Google" id="ProtNLM"/>
    </source>
</evidence>
<accession>A0ABS6EEW3</accession>
<gene>
    <name evidence="1" type="ORF">KQI86_05045</name>
</gene>
<dbReference type="Proteomes" id="UP000726170">
    <property type="component" value="Unassembled WGS sequence"/>
</dbReference>
<evidence type="ECO:0000313" key="2">
    <source>
        <dbReference type="Proteomes" id="UP000726170"/>
    </source>
</evidence>
<dbReference type="EMBL" id="JAHLQF010000001">
    <property type="protein sequence ID" value="MBU5483687.1"/>
    <property type="molecule type" value="Genomic_DNA"/>
</dbReference>
<proteinExistence type="predicted"/>